<name>A0A7J6VR27_THATH</name>
<sequence length="431" mass="47880">MPGGKVLILSLFPCFKVEEIVGVIASQEEKDMGNGSGISQQIVVGAECMEESPNNLKGFNGIEANGEISIMDYSPQSKDGSSMKVDSIKIKSVVMEDMIANRENIGESSVVAEVELPIYQKALVFNEPSPKPNPWPVDEVLSVGQQILSSVNPKAQTVTQAQNLLLDSNVLTQQTVLETQTNTVFVSQATTSSLPLLIFSAVESKFRNFNSLSVPAQQPNLISTKSSLKNNFARPRALQRRVLPNSFQKSSVLEEEGKKITKDSKKRGWTEIEMASRKENNRNNGDDDRKKQKANHAEDYFNWDKERKISNADVDCDPLEVRTVLDLIEGSMKRKEDHPEMIWLGKKVKELKKKGFSFAEELKKKEKDILNVNEGKEMDESYAMFLLANPQLLHGAEYEDVIGKEDTGSSVTMNSDGLAAVVPKQQPPPQC</sequence>
<keyword evidence="3" id="KW-1185">Reference proteome</keyword>
<protein>
    <submittedName>
        <fullName evidence="2">Uncharacterized protein</fullName>
    </submittedName>
</protein>
<feature type="region of interest" description="Disordered" evidence="1">
    <location>
        <begin position="253"/>
        <end position="293"/>
    </location>
</feature>
<organism evidence="2 3">
    <name type="scientific">Thalictrum thalictroides</name>
    <name type="common">Rue-anemone</name>
    <name type="synonym">Anemone thalictroides</name>
    <dbReference type="NCBI Taxonomy" id="46969"/>
    <lineage>
        <taxon>Eukaryota</taxon>
        <taxon>Viridiplantae</taxon>
        <taxon>Streptophyta</taxon>
        <taxon>Embryophyta</taxon>
        <taxon>Tracheophyta</taxon>
        <taxon>Spermatophyta</taxon>
        <taxon>Magnoliopsida</taxon>
        <taxon>Ranunculales</taxon>
        <taxon>Ranunculaceae</taxon>
        <taxon>Thalictroideae</taxon>
        <taxon>Thalictrum</taxon>
    </lineage>
</organism>
<comment type="caution">
    <text evidence="2">The sequence shown here is derived from an EMBL/GenBank/DDBJ whole genome shotgun (WGS) entry which is preliminary data.</text>
</comment>
<gene>
    <name evidence="2" type="ORF">FRX31_023731</name>
</gene>
<evidence type="ECO:0000313" key="3">
    <source>
        <dbReference type="Proteomes" id="UP000554482"/>
    </source>
</evidence>
<evidence type="ECO:0000256" key="1">
    <source>
        <dbReference type="SAM" id="MobiDB-lite"/>
    </source>
</evidence>
<evidence type="ECO:0000313" key="2">
    <source>
        <dbReference type="EMBL" id="KAF5186685.1"/>
    </source>
</evidence>
<dbReference type="EMBL" id="JABWDY010028956">
    <property type="protein sequence ID" value="KAF5186685.1"/>
    <property type="molecule type" value="Genomic_DNA"/>
</dbReference>
<feature type="region of interest" description="Disordered" evidence="1">
    <location>
        <begin position="406"/>
        <end position="431"/>
    </location>
</feature>
<dbReference type="AlphaFoldDB" id="A0A7J6VR27"/>
<proteinExistence type="predicted"/>
<dbReference type="Proteomes" id="UP000554482">
    <property type="component" value="Unassembled WGS sequence"/>
</dbReference>
<accession>A0A7J6VR27</accession>
<feature type="compositionally biased region" description="Basic and acidic residues" evidence="1">
    <location>
        <begin position="255"/>
        <end position="293"/>
    </location>
</feature>
<reference evidence="2 3" key="1">
    <citation type="submission" date="2020-06" db="EMBL/GenBank/DDBJ databases">
        <title>Transcriptomic and genomic resources for Thalictrum thalictroides and T. hernandezii: Facilitating candidate gene discovery in an emerging model plant lineage.</title>
        <authorList>
            <person name="Arias T."/>
            <person name="Riano-Pachon D.M."/>
            <person name="Di Stilio V.S."/>
        </authorList>
    </citation>
    <scope>NUCLEOTIDE SEQUENCE [LARGE SCALE GENOMIC DNA]</scope>
    <source>
        <strain evidence="3">cv. WT478/WT964</strain>
        <tissue evidence="2">Leaves</tissue>
    </source>
</reference>